<organism evidence="1 2">
    <name type="scientific">Metabacillus sediminilitoris</name>
    <dbReference type="NCBI Taxonomy" id="2567941"/>
    <lineage>
        <taxon>Bacteria</taxon>
        <taxon>Bacillati</taxon>
        <taxon>Bacillota</taxon>
        <taxon>Bacilli</taxon>
        <taxon>Bacillales</taxon>
        <taxon>Bacillaceae</taxon>
        <taxon>Metabacillus</taxon>
    </lineage>
</organism>
<name>A0A4S4BYV2_9BACI</name>
<dbReference type="PANTHER" id="PTHR34387">
    <property type="entry name" value="SLR1258 PROTEIN"/>
    <property type="match status" value="1"/>
</dbReference>
<dbReference type="RefSeq" id="WP_136354219.1">
    <property type="nucleotide sequence ID" value="NZ_CP046266.1"/>
</dbReference>
<dbReference type="InterPro" id="IPR052022">
    <property type="entry name" value="26kDa_periplasmic_antigen"/>
</dbReference>
<proteinExistence type="predicted"/>
<dbReference type="AlphaFoldDB" id="A0A4S4BYV2"/>
<protein>
    <submittedName>
        <fullName evidence="1">DUF541 domain-containing protein</fullName>
    </submittedName>
</protein>
<dbReference type="PANTHER" id="PTHR34387:SF1">
    <property type="entry name" value="PERIPLASMIC IMMUNOGENIC PROTEIN"/>
    <property type="match status" value="1"/>
</dbReference>
<keyword evidence="2" id="KW-1185">Reference proteome</keyword>
<accession>A0A4S4BYV2</accession>
<reference evidence="1 2" key="1">
    <citation type="submission" date="2019-04" db="EMBL/GenBank/DDBJ databases">
        <title>Bacillus sediminilitoris sp. nov., isolated from a tidal flat sediment on the East China Sea.</title>
        <authorList>
            <person name="Wei Y."/>
            <person name="Mao H."/>
            <person name="Fang J."/>
        </authorList>
    </citation>
    <scope>NUCLEOTIDE SEQUENCE [LARGE SCALE GENOMIC DNA]</scope>
    <source>
        <strain evidence="1 2">DSL-17</strain>
    </source>
</reference>
<dbReference type="Gene3D" id="3.30.70.2970">
    <property type="entry name" value="Protein of unknown function (DUF541), domain 2"/>
    <property type="match status" value="1"/>
</dbReference>
<comment type="caution">
    <text evidence="1">The sequence shown here is derived from an EMBL/GenBank/DDBJ whole genome shotgun (WGS) entry which is preliminary data.</text>
</comment>
<dbReference type="Gene3D" id="3.30.110.170">
    <property type="entry name" value="Protein of unknown function (DUF541), domain 1"/>
    <property type="match status" value="1"/>
</dbReference>
<sequence>MNFSPNYYLHTNTRVTNTNHVRGKMIVEGTGKLNVMPDQAVITIGVMTEDKNVEAAQQENSELANKVIASLHTNGILARDIQTVSYTIQPVYEYSDGKSVLIGYQIQHMLEVTVRDFEKVGIIYASAVSSGANIAESLRFEVSNNELYYQQALQLAMKNATEKAMKLGQQIGVTTHNVPIKVTETPKSISPREYAFSLAAESSTQQPPPIQRRSIEIIATISAVFQY</sequence>
<dbReference type="GO" id="GO:0006974">
    <property type="term" value="P:DNA damage response"/>
    <property type="evidence" value="ECO:0007669"/>
    <property type="project" value="TreeGrafter"/>
</dbReference>
<evidence type="ECO:0000313" key="2">
    <source>
        <dbReference type="Proteomes" id="UP000310334"/>
    </source>
</evidence>
<gene>
    <name evidence="1" type="ORF">E6W99_12240</name>
</gene>
<dbReference type="InterPro" id="IPR007497">
    <property type="entry name" value="SIMPL/DUF541"/>
</dbReference>
<dbReference type="Pfam" id="PF04402">
    <property type="entry name" value="SIMPL"/>
    <property type="match status" value="1"/>
</dbReference>
<dbReference type="Proteomes" id="UP000310334">
    <property type="component" value="Unassembled WGS sequence"/>
</dbReference>
<evidence type="ECO:0000313" key="1">
    <source>
        <dbReference type="EMBL" id="THF79765.1"/>
    </source>
</evidence>
<dbReference type="OrthoDB" id="9785192at2"/>
<dbReference type="EMBL" id="SSNT01000008">
    <property type="protein sequence ID" value="THF79765.1"/>
    <property type="molecule type" value="Genomic_DNA"/>
</dbReference>